<dbReference type="PANTHER" id="PTHR21660:SF11">
    <property type="entry name" value="FAMILY PROTEIN, PUTATIVE (AFU_ORTHOLOGUE AFUA_4G04355)-RELATED"/>
    <property type="match status" value="1"/>
</dbReference>
<keyword evidence="2" id="KW-0378">Hydrolase</keyword>
<dbReference type="GeneID" id="26233087"/>
<dbReference type="PANTHER" id="PTHR21660">
    <property type="entry name" value="THIOESTERASE SUPERFAMILY MEMBER-RELATED"/>
    <property type="match status" value="1"/>
</dbReference>
<evidence type="ECO:0000313" key="5">
    <source>
        <dbReference type="Proteomes" id="UP000595662"/>
    </source>
</evidence>
<sequence length="159" mass="17306">MDTTELEHVRGVWERTKNDSPIYRLLLPDVDIISATRGQMQARLKLTAEHVNSRGTIHGAVSAAIIDWAGGMSIATHGYERTGASIDIHVTYLSTATIGDTLDISAVADRVGKSMAFTSVNISRVVDDEVGPLVSKGSHTKFLPVSKENREPKSRTSFQ</sequence>
<dbReference type="Proteomes" id="UP000595662">
    <property type="component" value="Chromosome 2"/>
</dbReference>
<evidence type="ECO:0000313" key="4">
    <source>
        <dbReference type="EMBL" id="QQK43658.1"/>
    </source>
</evidence>
<proteinExistence type="inferred from homology"/>
<comment type="similarity">
    <text evidence="1">Belongs to the thioesterase PaaI family.</text>
</comment>
<dbReference type="EMBL" id="CP060775">
    <property type="protein sequence ID" value="QQK43658.1"/>
    <property type="molecule type" value="Genomic_DNA"/>
</dbReference>
<evidence type="ECO:0000256" key="2">
    <source>
        <dbReference type="ARBA" id="ARBA00022801"/>
    </source>
</evidence>
<reference evidence="4 5" key="1">
    <citation type="submission" date="2020-08" db="EMBL/GenBank/DDBJ databases">
        <title>The completed genome sequence of the pathogenic ascomycete fungus Penicillium digitatum.</title>
        <authorList>
            <person name="Wang M."/>
        </authorList>
    </citation>
    <scope>NUCLEOTIDE SEQUENCE [LARGE SCALE GENOMIC DNA]</scope>
    <source>
        <strain evidence="4 5">PdW03</strain>
    </source>
</reference>
<dbReference type="NCBIfam" id="TIGR00369">
    <property type="entry name" value="unchar_dom_1"/>
    <property type="match status" value="1"/>
</dbReference>
<dbReference type="InterPro" id="IPR006683">
    <property type="entry name" value="Thioestr_dom"/>
</dbReference>
<evidence type="ECO:0000259" key="3">
    <source>
        <dbReference type="Pfam" id="PF03061"/>
    </source>
</evidence>
<organism evidence="4 5">
    <name type="scientific">Penicillium digitatum</name>
    <name type="common">Green mold</name>
    <dbReference type="NCBI Taxonomy" id="36651"/>
    <lineage>
        <taxon>Eukaryota</taxon>
        <taxon>Fungi</taxon>
        <taxon>Dikarya</taxon>
        <taxon>Ascomycota</taxon>
        <taxon>Pezizomycotina</taxon>
        <taxon>Eurotiomycetes</taxon>
        <taxon>Eurotiomycetidae</taxon>
        <taxon>Eurotiales</taxon>
        <taxon>Aspergillaceae</taxon>
        <taxon>Penicillium</taxon>
    </lineage>
</organism>
<dbReference type="SUPFAM" id="SSF54637">
    <property type="entry name" value="Thioesterase/thiol ester dehydrase-isomerase"/>
    <property type="match status" value="1"/>
</dbReference>
<dbReference type="CDD" id="cd03443">
    <property type="entry name" value="PaaI_thioesterase"/>
    <property type="match status" value="1"/>
</dbReference>
<gene>
    <name evidence="4" type="ORF">Pdw03_7559</name>
</gene>
<dbReference type="KEGG" id="pdp:PDIP_47700"/>
<accession>A0A7T6XM10</accession>
<name>A0A7T6XM10_PENDI</name>
<dbReference type="AlphaFoldDB" id="A0A7T6XM10"/>
<dbReference type="OMA" id="IIDWAGG"/>
<evidence type="ECO:0000256" key="1">
    <source>
        <dbReference type="ARBA" id="ARBA00008324"/>
    </source>
</evidence>
<dbReference type="InterPro" id="IPR039298">
    <property type="entry name" value="ACOT13"/>
</dbReference>
<dbReference type="RefSeq" id="XP_014533764.1">
    <property type="nucleotide sequence ID" value="XM_014678278.1"/>
</dbReference>
<protein>
    <submittedName>
        <fullName evidence="4">Thioesterase family protein</fullName>
    </submittedName>
</protein>
<dbReference type="InterPro" id="IPR029069">
    <property type="entry name" value="HotDog_dom_sf"/>
</dbReference>
<dbReference type="Gene3D" id="3.10.129.10">
    <property type="entry name" value="Hotdog Thioesterase"/>
    <property type="match status" value="1"/>
</dbReference>
<dbReference type="InterPro" id="IPR003736">
    <property type="entry name" value="PAAI_dom"/>
</dbReference>
<dbReference type="VEuPathDB" id="FungiDB:PDIP_47700"/>
<feature type="domain" description="Thioesterase" evidence="3">
    <location>
        <begin position="55"/>
        <end position="124"/>
    </location>
</feature>
<dbReference type="FunFam" id="3.10.129.10:FF:000033">
    <property type="entry name" value="acyl-coenzyme A thioesterase 13"/>
    <property type="match status" value="1"/>
</dbReference>
<dbReference type="GO" id="GO:0047617">
    <property type="term" value="F:fatty acyl-CoA hydrolase activity"/>
    <property type="evidence" value="ECO:0007669"/>
    <property type="project" value="InterPro"/>
</dbReference>
<dbReference type="Pfam" id="PF03061">
    <property type="entry name" value="4HBT"/>
    <property type="match status" value="1"/>
</dbReference>